<dbReference type="EMBL" id="NOJY02000004">
    <property type="protein sequence ID" value="RDY28896.1"/>
    <property type="molecule type" value="Genomic_DNA"/>
</dbReference>
<accession>A0A371J897</accession>
<dbReference type="OrthoDB" id="1757943at2"/>
<reference evidence="1 2" key="1">
    <citation type="journal article" date="2017" name="Genome Announc.">
        <title>Draft Genome Sequence of Romboutsia weinsteinii sp. nov. Strain CCRI-19649(T) Isolated from Surface Water.</title>
        <authorList>
            <person name="Maheux A.F."/>
            <person name="Boudreau D.K."/>
            <person name="Berube E."/>
            <person name="Boissinot M."/>
            <person name="Cantin P."/>
            <person name="Raymond F."/>
            <person name="Corbeil J."/>
            <person name="Omar R.F."/>
            <person name="Bergeron M.G."/>
        </authorList>
    </citation>
    <scope>NUCLEOTIDE SEQUENCE [LARGE SCALE GENOMIC DNA]</scope>
    <source>
        <strain evidence="1 2">CCRI-19649</strain>
    </source>
</reference>
<evidence type="ECO:0000313" key="1">
    <source>
        <dbReference type="EMBL" id="RDY28896.1"/>
    </source>
</evidence>
<organism evidence="1 2">
    <name type="scientific">Romboutsia weinsteinii</name>
    <dbReference type="NCBI Taxonomy" id="2020949"/>
    <lineage>
        <taxon>Bacteria</taxon>
        <taxon>Bacillati</taxon>
        <taxon>Bacillota</taxon>
        <taxon>Clostridia</taxon>
        <taxon>Peptostreptococcales</taxon>
        <taxon>Peptostreptococcaceae</taxon>
        <taxon>Romboutsia</taxon>
    </lineage>
</organism>
<proteinExistence type="predicted"/>
<dbReference type="RefSeq" id="WP_094366791.1">
    <property type="nucleotide sequence ID" value="NZ_NOJY02000004.1"/>
</dbReference>
<keyword evidence="2" id="KW-1185">Reference proteome</keyword>
<protein>
    <submittedName>
        <fullName evidence="1">Uncharacterized protein</fullName>
    </submittedName>
</protein>
<gene>
    <name evidence="1" type="ORF">CHL78_002950</name>
</gene>
<dbReference type="AlphaFoldDB" id="A0A371J897"/>
<name>A0A371J897_9FIRM</name>
<sequence>MTTQKMSECCCKTIKENPLLSTGAVIGSTLFIASAISPTVRKVTVPTCKYLLKQQINLLAGVGILYLANYVTNNSDDITEIIL</sequence>
<evidence type="ECO:0000313" key="2">
    <source>
        <dbReference type="Proteomes" id="UP000215694"/>
    </source>
</evidence>
<dbReference type="Proteomes" id="UP000215694">
    <property type="component" value="Unassembled WGS sequence"/>
</dbReference>
<comment type="caution">
    <text evidence="1">The sequence shown here is derived from an EMBL/GenBank/DDBJ whole genome shotgun (WGS) entry which is preliminary data.</text>
</comment>